<evidence type="ECO:0000313" key="2">
    <source>
        <dbReference type="EMBL" id="TGE35289.1"/>
    </source>
</evidence>
<dbReference type="RefSeq" id="WP_135552061.1">
    <property type="nucleotide sequence ID" value="NZ_SPQQ01000016.1"/>
</dbReference>
<keyword evidence="3" id="KW-1185">Reference proteome</keyword>
<sequence>MKFDGLKIGFAVTGSHCTLSEIIKVMRQLVDAGADVTPIISYSVESMDTRFGKAEEWKHQLQEITQKEPIHSIPDAEPIGPNKMFDCVVIAPCTGNTLAKLANGIIDTPVLMAAKSHLRNLRPVVLAISTNDGLGLNARNIGTLLITKNIYLVPFGQDNPKVKANSLVAHMEKVPETILMACEGKQIQPVLLDYR</sequence>
<dbReference type="InterPro" id="IPR036551">
    <property type="entry name" value="Flavin_trans-like"/>
</dbReference>
<accession>A0A4Z0QYA9</accession>
<dbReference type="Gene3D" id="3.40.50.1950">
    <property type="entry name" value="Flavin prenyltransferase-like"/>
    <property type="match status" value="1"/>
</dbReference>
<dbReference type="Proteomes" id="UP000298460">
    <property type="component" value="Unassembled WGS sequence"/>
</dbReference>
<comment type="caution">
    <text evidence="2">The sequence shown here is derived from an EMBL/GenBank/DDBJ whole genome shotgun (WGS) entry which is preliminary data.</text>
</comment>
<dbReference type="PIRSF" id="PIRSF001390">
    <property type="entry name" value="Dipicolinate_synth_subunit_B"/>
    <property type="match status" value="1"/>
</dbReference>
<proteinExistence type="predicted"/>
<dbReference type="NCBIfam" id="NF006161">
    <property type="entry name" value="PRK08305.1"/>
    <property type="match status" value="1"/>
</dbReference>
<protein>
    <submittedName>
        <fullName evidence="2">Dipicolinate synthase subunit B</fullName>
    </submittedName>
</protein>
<dbReference type="InterPro" id="IPR014214">
    <property type="entry name" value="Dipicolinic_acid_synth_B"/>
</dbReference>
<evidence type="ECO:0000313" key="3">
    <source>
        <dbReference type="Proteomes" id="UP000298460"/>
    </source>
</evidence>
<reference evidence="2 3" key="1">
    <citation type="submission" date="2019-03" db="EMBL/GenBank/DDBJ databases">
        <title>Draft Genome Sequence of Desulfosporosinus fructosivorans Strain 63.6F, Isolated from Marine Sediment in the Baltic Sea.</title>
        <authorList>
            <person name="Hausmann B."/>
            <person name="Vandieken V."/>
            <person name="Pjevac P."/>
            <person name="Schreck K."/>
            <person name="Herbold C.W."/>
            <person name="Loy A."/>
        </authorList>
    </citation>
    <scope>NUCLEOTIDE SEQUENCE [LARGE SCALE GENOMIC DNA]</scope>
    <source>
        <strain evidence="2 3">63.6F</strain>
    </source>
</reference>
<dbReference type="GO" id="GO:0003824">
    <property type="term" value="F:catalytic activity"/>
    <property type="evidence" value="ECO:0007669"/>
    <property type="project" value="InterPro"/>
</dbReference>
<dbReference type="NCBIfam" id="TIGR02852">
    <property type="entry name" value="spore_dpaB"/>
    <property type="match status" value="1"/>
</dbReference>
<organism evidence="2 3">
    <name type="scientific">Desulfosporosinus fructosivorans</name>
    <dbReference type="NCBI Taxonomy" id="2018669"/>
    <lineage>
        <taxon>Bacteria</taxon>
        <taxon>Bacillati</taxon>
        <taxon>Bacillota</taxon>
        <taxon>Clostridia</taxon>
        <taxon>Eubacteriales</taxon>
        <taxon>Desulfitobacteriaceae</taxon>
        <taxon>Desulfosporosinus</taxon>
    </lineage>
</organism>
<dbReference type="InterPro" id="IPR003382">
    <property type="entry name" value="Flavoprotein"/>
</dbReference>
<feature type="domain" description="Flavoprotein" evidence="1">
    <location>
        <begin position="7"/>
        <end position="176"/>
    </location>
</feature>
<gene>
    <name evidence="2" type="ORF">E4K67_25900</name>
</gene>
<name>A0A4Z0QYA9_9FIRM</name>
<dbReference type="OrthoDB" id="9792688at2"/>
<dbReference type="AlphaFoldDB" id="A0A4Z0QYA9"/>
<dbReference type="Pfam" id="PF02441">
    <property type="entry name" value="Flavoprotein"/>
    <property type="match status" value="1"/>
</dbReference>
<dbReference type="SUPFAM" id="SSF52507">
    <property type="entry name" value="Homo-oligomeric flavin-containing Cys decarboxylases, HFCD"/>
    <property type="match status" value="1"/>
</dbReference>
<evidence type="ECO:0000259" key="1">
    <source>
        <dbReference type="Pfam" id="PF02441"/>
    </source>
</evidence>
<dbReference type="EMBL" id="SPQQ01000016">
    <property type="protein sequence ID" value="TGE35289.1"/>
    <property type="molecule type" value="Genomic_DNA"/>
</dbReference>